<sequence length="110" mass="12869">LQDTLIYFYMYDNYGISNYEPVHVSSIYIFYFHKHFCITNESVPGQRTHGEHTEQTEKLLAIKGIRNIFINLGVWKIPVHKPRVKGMLHDTNNFALSKLNGVPFNSHLFN</sequence>
<protein>
    <submittedName>
        <fullName evidence="1">Uncharacterized protein</fullName>
    </submittedName>
</protein>
<feature type="non-terminal residue" evidence="1">
    <location>
        <position position="1"/>
    </location>
</feature>
<name>A0A0K2TDN9_LEPSM</name>
<accession>A0A0K2TDN9</accession>
<dbReference type="AlphaFoldDB" id="A0A0K2TDN9"/>
<proteinExistence type="predicted"/>
<reference evidence="1" key="1">
    <citation type="submission" date="2014-05" db="EMBL/GenBank/DDBJ databases">
        <authorList>
            <person name="Chronopoulou M."/>
        </authorList>
    </citation>
    <scope>NUCLEOTIDE SEQUENCE</scope>
    <source>
        <tissue evidence="1">Whole organism</tissue>
    </source>
</reference>
<organism evidence="1">
    <name type="scientific">Lepeophtheirus salmonis</name>
    <name type="common">Salmon louse</name>
    <name type="synonym">Caligus salmonis</name>
    <dbReference type="NCBI Taxonomy" id="72036"/>
    <lineage>
        <taxon>Eukaryota</taxon>
        <taxon>Metazoa</taxon>
        <taxon>Ecdysozoa</taxon>
        <taxon>Arthropoda</taxon>
        <taxon>Crustacea</taxon>
        <taxon>Multicrustacea</taxon>
        <taxon>Hexanauplia</taxon>
        <taxon>Copepoda</taxon>
        <taxon>Siphonostomatoida</taxon>
        <taxon>Caligidae</taxon>
        <taxon>Lepeophtheirus</taxon>
    </lineage>
</organism>
<dbReference type="EMBL" id="HACA01006200">
    <property type="protein sequence ID" value="CDW23561.1"/>
    <property type="molecule type" value="Transcribed_RNA"/>
</dbReference>
<evidence type="ECO:0000313" key="1">
    <source>
        <dbReference type="EMBL" id="CDW23561.1"/>
    </source>
</evidence>